<dbReference type="PANTHER" id="PTHR43072:SF36">
    <property type="entry name" value="RIBOSOMAL-PROTEIN-ALANINE ACETYLTRANSFERASE"/>
    <property type="match status" value="1"/>
</dbReference>
<evidence type="ECO:0000313" key="2">
    <source>
        <dbReference type="EMBL" id="UOQ42869.1"/>
    </source>
</evidence>
<dbReference type="InterPro" id="IPR000182">
    <property type="entry name" value="GNAT_dom"/>
</dbReference>
<dbReference type="InterPro" id="IPR016181">
    <property type="entry name" value="Acyl_CoA_acyltransferase"/>
</dbReference>
<dbReference type="Proteomes" id="UP000831787">
    <property type="component" value="Chromosome"/>
</dbReference>
<name>A0ABY4EGW3_9BACI</name>
<organism evidence="2 3">
    <name type="scientific">Halobacillus salinarum</name>
    <dbReference type="NCBI Taxonomy" id="2932257"/>
    <lineage>
        <taxon>Bacteria</taxon>
        <taxon>Bacillati</taxon>
        <taxon>Bacillota</taxon>
        <taxon>Bacilli</taxon>
        <taxon>Bacillales</taxon>
        <taxon>Bacillaceae</taxon>
        <taxon>Halobacillus</taxon>
    </lineage>
</organism>
<gene>
    <name evidence="2" type="ORF">MUN89_12950</name>
</gene>
<dbReference type="InterPro" id="IPR017255">
    <property type="entry name" value="AcTrfase_GNAT_prd"/>
</dbReference>
<accession>A0ABY4EGW3</accession>
<reference evidence="2 3" key="1">
    <citation type="submission" date="2022-04" db="EMBL/GenBank/DDBJ databases">
        <title>Halobacillus sp. isolated from saltern.</title>
        <authorList>
            <person name="Won M."/>
            <person name="Lee C.-M."/>
            <person name="Woen H.-Y."/>
            <person name="Kwon S.-W."/>
        </authorList>
    </citation>
    <scope>NUCLEOTIDE SEQUENCE [LARGE SCALE GENOMIC DNA]</scope>
    <source>
        <strain evidence="2 3">SSBR10-3</strain>
    </source>
</reference>
<protein>
    <submittedName>
        <fullName evidence="2">GNAT family N-acetyltransferase</fullName>
    </submittedName>
</protein>
<evidence type="ECO:0000259" key="1">
    <source>
        <dbReference type="PROSITE" id="PS51186"/>
    </source>
</evidence>
<dbReference type="PIRSF" id="PIRSF037663">
    <property type="entry name" value="Acetyltransf_GNAT_prd"/>
    <property type="match status" value="1"/>
</dbReference>
<dbReference type="RefSeq" id="WP_244708229.1">
    <property type="nucleotide sequence ID" value="NZ_CP095073.1"/>
</dbReference>
<dbReference type="EMBL" id="CP095073">
    <property type="protein sequence ID" value="UOQ42869.1"/>
    <property type="molecule type" value="Genomic_DNA"/>
</dbReference>
<dbReference type="Gene3D" id="3.40.630.30">
    <property type="match status" value="1"/>
</dbReference>
<keyword evidence="3" id="KW-1185">Reference proteome</keyword>
<dbReference type="Pfam" id="PF00583">
    <property type="entry name" value="Acetyltransf_1"/>
    <property type="match status" value="1"/>
</dbReference>
<dbReference type="PROSITE" id="PS51186">
    <property type="entry name" value="GNAT"/>
    <property type="match status" value="1"/>
</dbReference>
<sequence>MRIRNVKEGDYSDISPVINNWWGGRDMSDMVPKLFFVHFTETSFIAEEDGKVVGFLIGFLSQTYPDEAYIHFAGVHPEYRRSKIGRKLYEQFFSVVLQQGRSVIRAVTSPVNKDSVNYHKRMGFELEKGDKELNGIPVHTHYDGIDQSRVLFMKYFQKEETR</sequence>
<feature type="domain" description="N-acetyltransferase" evidence="1">
    <location>
        <begin position="1"/>
        <end position="158"/>
    </location>
</feature>
<dbReference type="SUPFAM" id="SSF55729">
    <property type="entry name" value="Acyl-CoA N-acyltransferases (Nat)"/>
    <property type="match status" value="1"/>
</dbReference>
<proteinExistence type="predicted"/>
<evidence type="ECO:0000313" key="3">
    <source>
        <dbReference type="Proteomes" id="UP000831787"/>
    </source>
</evidence>
<dbReference type="CDD" id="cd04301">
    <property type="entry name" value="NAT_SF"/>
    <property type="match status" value="1"/>
</dbReference>
<dbReference type="PANTHER" id="PTHR43072">
    <property type="entry name" value="N-ACETYLTRANSFERASE"/>
    <property type="match status" value="1"/>
</dbReference>